<organism evidence="2 3">
    <name type="scientific">Lysinibacillus pakistanensis</name>
    <dbReference type="NCBI Taxonomy" id="759811"/>
    <lineage>
        <taxon>Bacteria</taxon>
        <taxon>Bacillati</taxon>
        <taxon>Bacillota</taxon>
        <taxon>Bacilli</taxon>
        <taxon>Bacillales</taxon>
        <taxon>Bacillaceae</taxon>
        <taxon>Lysinibacillus</taxon>
    </lineage>
</organism>
<evidence type="ECO:0000259" key="1">
    <source>
        <dbReference type="SMART" id="SM00849"/>
    </source>
</evidence>
<name>A0AAX3WWT6_9BACI</name>
<dbReference type="Gene3D" id="3.60.15.10">
    <property type="entry name" value="Ribonuclease Z/Hydroxyacylglutathione hydrolase-like"/>
    <property type="match status" value="1"/>
</dbReference>
<dbReference type="PANTHER" id="PTHR42951">
    <property type="entry name" value="METALLO-BETA-LACTAMASE DOMAIN-CONTAINING"/>
    <property type="match status" value="1"/>
</dbReference>
<dbReference type="AlphaFoldDB" id="A0AAX3WWT6"/>
<dbReference type="Pfam" id="PF00753">
    <property type="entry name" value="Lactamase_B"/>
    <property type="match status" value="1"/>
</dbReference>
<dbReference type="PANTHER" id="PTHR42951:SF22">
    <property type="entry name" value="METALLO BETA-LACTAMASE SUPERFAMILY LIPOPROTEIN"/>
    <property type="match status" value="1"/>
</dbReference>
<protein>
    <submittedName>
        <fullName evidence="2">MBL fold metallo-hydrolase</fullName>
    </submittedName>
</protein>
<sequence>MIRYQEKDFTLFESQLYQTTSIVIHTDDCIVIVDPNLLPIEVEEIRQFVNGIKDNRPIYLLFTHSHWDHIIGYGVFPEATVIARDVFKDREDKENILQQLKDFDVKHYISRDYPIIYPHVDIVVYKEGQVLEFGNTSLTFYKADGHCDDGLFIVVEPLGLWIAGDYFSDVENPSIHSNEAFVETLEKTESILENHDIRFLITGHGQMADSKEEILKRKLESLNYIEEMKTQ</sequence>
<accession>A0AAX3WWT6</accession>
<dbReference type="SMART" id="SM00849">
    <property type="entry name" value="Lactamase_B"/>
    <property type="match status" value="1"/>
</dbReference>
<dbReference type="RefSeq" id="WP_283870017.1">
    <property type="nucleotide sequence ID" value="NZ_CP126101.1"/>
</dbReference>
<dbReference type="EMBL" id="CP126101">
    <property type="protein sequence ID" value="WHY51448.1"/>
    <property type="molecule type" value="Genomic_DNA"/>
</dbReference>
<dbReference type="InterPro" id="IPR001279">
    <property type="entry name" value="Metallo-B-lactamas"/>
</dbReference>
<dbReference type="InterPro" id="IPR036866">
    <property type="entry name" value="RibonucZ/Hydroxyglut_hydro"/>
</dbReference>
<feature type="domain" description="Metallo-beta-lactamase" evidence="1">
    <location>
        <begin position="18"/>
        <end position="204"/>
    </location>
</feature>
<proteinExistence type="predicted"/>
<reference evidence="2" key="1">
    <citation type="submission" date="2023-05" db="EMBL/GenBank/DDBJ databases">
        <title>Comparative genomics of Bacillaceae isolates and their secondary metabolite potential.</title>
        <authorList>
            <person name="Song L."/>
            <person name="Nielsen L.J."/>
            <person name="Mohite O."/>
            <person name="Xu X."/>
            <person name="Weber T."/>
            <person name="Kovacs A.T."/>
        </authorList>
    </citation>
    <scope>NUCLEOTIDE SEQUENCE</scope>
    <source>
        <strain evidence="2">LY1</strain>
    </source>
</reference>
<dbReference type="SUPFAM" id="SSF56281">
    <property type="entry name" value="Metallo-hydrolase/oxidoreductase"/>
    <property type="match status" value="1"/>
</dbReference>
<evidence type="ECO:0000313" key="3">
    <source>
        <dbReference type="Proteomes" id="UP001178322"/>
    </source>
</evidence>
<dbReference type="Proteomes" id="UP001178322">
    <property type="component" value="Chromosome"/>
</dbReference>
<dbReference type="InterPro" id="IPR050855">
    <property type="entry name" value="NDM-1-like"/>
</dbReference>
<gene>
    <name evidence="2" type="ORF">QNH24_24835</name>
</gene>
<evidence type="ECO:0000313" key="2">
    <source>
        <dbReference type="EMBL" id="WHY51448.1"/>
    </source>
</evidence>